<dbReference type="GO" id="GO:0061513">
    <property type="term" value="F:glucose 6-phosphate:phosphate antiporter activity"/>
    <property type="evidence" value="ECO:0007669"/>
    <property type="project" value="TreeGrafter"/>
</dbReference>
<dbReference type="PATRIC" id="fig|566551.4.peg.2853"/>
<dbReference type="EMBL" id="ATDT01000026">
    <property type="protein sequence ID" value="EPF15952.1"/>
    <property type="molecule type" value="Genomic_DNA"/>
</dbReference>
<sequence>MLPLQIQATEARMLSIFKPAAHKARMPEEQIDPHYRRLRWQIFMGIFFGYAAYYLVRKNFTLAMPYLIDQGFSRGDLGFALSGISIAYGFSKFIMGSVSDRSNPRVFLPAGLILAAAVMLFMGFVPWATSSIAGMFVLLFLCGWFQGMGWPPCGRTMVHWWSQKERGGIVSVWNCAHNVGGGIPPLLFMLGMAWFNDWHAALYMPAFAAIFVAIVAFGLMRDTPQSCGLPPIEEYKNDYPTDYNDKAEEELTAKQIFMQYVFPNRLLWYIAIANVFVYLLRYGILDWSPTYLKEVKHFALDKSSWAYFLYEYAGIPGTLLCGWMSDKVFKGNRGATGVFFMILVTIATVVYWLNPAGNPGVDMACMIIIGFLIYGPVMLIGLHALELAPKKAAGTAAGFTGLFGYLGGSVAASAIVGYTVDFFGWDGGFIVMIGGSVLAVLLLIVVMIGERKQHDEKLLKNG</sequence>
<evidence type="ECO:0000313" key="10">
    <source>
        <dbReference type="EMBL" id="EPF15952.1"/>
    </source>
</evidence>
<feature type="domain" description="Major facilitator superfamily (MFS) profile" evidence="9">
    <location>
        <begin position="38"/>
        <end position="453"/>
    </location>
</feature>
<dbReference type="InterPro" id="IPR020846">
    <property type="entry name" value="MFS_dom"/>
</dbReference>
<dbReference type="InterPro" id="IPR036259">
    <property type="entry name" value="MFS_trans_sf"/>
</dbReference>
<dbReference type="STRING" id="566551.HMPREF0201_03129"/>
<feature type="transmembrane region" description="Helical" evidence="8">
    <location>
        <begin position="201"/>
        <end position="220"/>
    </location>
</feature>
<accession>S3J7B0</accession>
<feature type="transmembrane region" description="Helical" evidence="8">
    <location>
        <begin position="429"/>
        <end position="449"/>
    </location>
</feature>
<dbReference type="HOGENOM" id="CLU_001265_31_0_6"/>
<evidence type="ECO:0000256" key="1">
    <source>
        <dbReference type="ARBA" id="ARBA00004651"/>
    </source>
</evidence>
<feature type="transmembrane region" description="Helical" evidence="8">
    <location>
        <begin position="171"/>
        <end position="195"/>
    </location>
</feature>
<dbReference type="GO" id="GO:0015169">
    <property type="term" value="F:glycerol-3-phosphate transmembrane transporter activity"/>
    <property type="evidence" value="ECO:0007669"/>
    <property type="project" value="UniProtKB-UniRule"/>
</dbReference>
<dbReference type="PROSITE" id="PS50850">
    <property type="entry name" value="MFS"/>
    <property type="match status" value="1"/>
</dbReference>
<name>S3J7B0_9ENTR</name>
<dbReference type="InterPro" id="IPR021159">
    <property type="entry name" value="Sugar-P_transporter_CS"/>
</dbReference>
<dbReference type="InterPro" id="IPR051337">
    <property type="entry name" value="OPA_Antiporter"/>
</dbReference>
<evidence type="ECO:0000256" key="2">
    <source>
        <dbReference type="ARBA" id="ARBA00009598"/>
    </source>
</evidence>
<keyword evidence="6 8" id="KW-0472">Membrane</keyword>
<dbReference type="AlphaFoldDB" id="S3J7B0"/>
<dbReference type="CDD" id="cd17345">
    <property type="entry name" value="MFS_GlpT"/>
    <property type="match status" value="1"/>
</dbReference>
<evidence type="ECO:0000256" key="7">
    <source>
        <dbReference type="NCBIfam" id="TIGR00712"/>
    </source>
</evidence>
<evidence type="ECO:0000256" key="5">
    <source>
        <dbReference type="ARBA" id="ARBA00022989"/>
    </source>
</evidence>
<dbReference type="PANTHER" id="PTHR43826">
    <property type="entry name" value="GLUCOSE-6-PHOSPHATE EXCHANGER SLC37A4"/>
    <property type="match status" value="1"/>
</dbReference>
<dbReference type="Pfam" id="PF07690">
    <property type="entry name" value="MFS_1"/>
    <property type="match status" value="1"/>
</dbReference>
<feature type="transmembrane region" description="Helical" evidence="8">
    <location>
        <begin position="76"/>
        <end position="94"/>
    </location>
</feature>
<evidence type="ECO:0000256" key="6">
    <source>
        <dbReference type="ARBA" id="ARBA00023136"/>
    </source>
</evidence>
<dbReference type="NCBIfam" id="TIGR00881">
    <property type="entry name" value="2A0104"/>
    <property type="match status" value="1"/>
</dbReference>
<feature type="transmembrane region" description="Helical" evidence="8">
    <location>
        <begin position="266"/>
        <end position="284"/>
    </location>
</feature>
<dbReference type="GO" id="GO:0035435">
    <property type="term" value="P:phosphate ion transmembrane transport"/>
    <property type="evidence" value="ECO:0007669"/>
    <property type="project" value="TreeGrafter"/>
</dbReference>
<dbReference type="SUPFAM" id="SSF103473">
    <property type="entry name" value="MFS general substrate transporter"/>
    <property type="match status" value="1"/>
</dbReference>
<evidence type="ECO:0000256" key="3">
    <source>
        <dbReference type="ARBA" id="ARBA00022475"/>
    </source>
</evidence>
<dbReference type="Proteomes" id="UP000014585">
    <property type="component" value="Unassembled WGS sequence"/>
</dbReference>
<comment type="similarity">
    <text evidence="2">Belongs to the major facilitator superfamily. Organophosphate:Pi antiporter (OPA) (TC 2.A.1.4) family.</text>
</comment>
<dbReference type="FunFam" id="1.20.1250.20:FF:000007">
    <property type="entry name" value="Glycerol-3-phosphate transporter"/>
    <property type="match status" value="1"/>
</dbReference>
<organism evidence="10 11">
    <name type="scientific">Cedecea davisae DSM 4568</name>
    <dbReference type="NCBI Taxonomy" id="566551"/>
    <lineage>
        <taxon>Bacteria</taxon>
        <taxon>Pseudomonadati</taxon>
        <taxon>Pseudomonadota</taxon>
        <taxon>Gammaproteobacteria</taxon>
        <taxon>Enterobacterales</taxon>
        <taxon>Enterobacteriaceae</taxon>
        <taxon>Cedecea</taxon>
    </lineage>
</organism>
<feature type="transmembrane region" description="Helical" evidence="8">
    <location>
        <begin position="38"/>
        <end position="56"/>
    </location>
</feature>
<evidence type="ECO:0000256" key="4">
    <source>
        <dbReference type="ARBA" id="ARBA00022692"/>
    </source>
</evidence>
<dbReference type="PROSITE" id="PS00942">
    <property type="entry name" value="GLPT"/>
    <property type="match status" value="1"/>
</dbReference>
<comment type="subcellular location">
    <subcellularLocation>
        <location evidence="1">Cell membrane</location>
        <topology evidence="1">Multi-pass membrane protein</topology>
    </subcellularLocation>
</comment>
<dbReference type="InterPro" id="IPR011701">
    <property type="entry name" value="MFS"/>
</dbReference>
<reference evidence="10 11" key="1">
    <citation type="submission" date="2013-04" db="EMBL/GenBank/DDBJ databases">
        <authorList>
            <person name="Weinstock G."/>
            <person name="Sodergren E."/>
            <person name="Lobos E.A."/>
            <person name="Fulton L."/>
            <person name="Fulton R."/>
            <person name="Courtney L."/>
            <person name="Fronick C."/>
            <person name="O'Laughlin M."/>
            <person name="Godfrey J."/>
            <person name="Wilson R.M."/>
            <person name="Miner T."/>
            <person name="Farmer C."/>
            <person name="Delehaunty K."/>
            <person name="Cordes M."/>
            <person name="Minx P."/>
            <person name="Tomlinson C."/>
            <person name="Chen J."/>
            <person name="Wollam A."/>
            <person name="Pepin K.H."/>
            <person name="Palsikar V.B."/>
            <person name="Zhang X."/>
            <person name="Suruliraj S."/>
            <person name="Perna N.T."/>
            <person name="Plunkett G."/>
            <person name="Warren W."/>
            <person name="Mitreva M."/>
            <person name="Mardis E.R."/>
            <person name="Wilson R.K."/>
        </authorList>
    </citation>
    <scope>NUCLEOTIDE SEQUENCE [LARGE SCALE GENOMIC DNA]</scope>
    <source>
        <strain evidence="10 11">DSM 4568</strain>
    </source>
</reference>
<feature type="transmembrane region" description="Helical" evidence="8">
    <location>
        <begin position="106"/>
        <end position="125"/>
    </location>
</feature>
<keyword evidence="5 8" id="KW-1133">Transmembrane helix</keyword>
<feature type="transmembrane region" description="Helical" evidence="8">
    <location>
        <begin position="304"/>
        <end position="323"/>
    </location>
</feature>
<dbReference type="Gene3D" id="1.20.1250.20">
    <property type="entry name" value="MFS general substrate transporter like domains"/>
    <property type="match status" value="2"/>
</dbReference>
<evidence type="ECO:0000313" key="11">
    <source>
        <dbReference type="Proteomes" id="UP000014585"/>
    </source>
</evidence>
<keyword evidence="4 8" id="KW-0812">Transmembrane</keyword>
<comment type="caution">
    <text evidence="10">The sequence shown here is derived from an EMBL/GenBank/DDBJ whole genome shotgun (WGS) entry which is preliminary data.</text>
</comment>
<dbReference type="NCBIfam" id="TIGR00712">
    <property type="entry name" value="glpT"/>
    <property type="match status" value="1"/>
</dbReference>
<keyword evidence="3" id="KW-1003">Cell membrane</keyword>
<dbReference type="InterPro" id="IPR000849">
    <property type="entry name" value="Sugar_P_transporter"/>
</dbReference>
<feature type="transmembrane region" description="Helical" evidence="8">
    <location>
        <begin position="366"/>
        <end position="385"/>
    </location>
</feature>
<dbReference type="InterPro" id="IPR005267">
    <property type="entry name" value="G3P_transporter"/>
</dbReference>
<gene>
    <name evidence="10" type="ORF">HMPREF0201_03129</name>
</gene>
<dbReference type="NCBIfam" id="NF008433">
    <property type="entry name" value="PRK11273.1"/>
    <property type="match status" value="1"/>
</dbReference>
<evidence type="ECO:0000256" key="8">
    <source>
        <dbReference type="SAM" id="Phobius"/>
    </source>
</evidence>
<feature type="transmembrane region" description="Helical" evidence="8">
    <location>
        <begin position="131"/>
        <end position="150"/>
    </location>
</feature>
<feature type="transmembrane region" description="Helical" evidence="8">
    <location>
        <begin position="335"/>
        <end position="354"/>
    </location>
</feature>
<dbReference type="FunFam" id="1.20.1250.20:FF:000016">
    <property type="entry name" value="Glycerol-3-phosphate transporter"/>
    <property type="match status" value="1"/>
</dbReference>
<dbReference type="GO" id="GO:0005886">
    <property type="term" value="C:plasma membrane"/>
    <property type="evidence" value="ECO:0007669"/>
    <property type="project" value="UniProtKB-SubCell"/>
</dbReference>
<proteinExistence type="inferred from homology"/>
<dbReference type="PIRSF" id="PIRSF002808">
    <property type="entry name" value="Hexose_phosphate_transp"/>
    <property type="match status" value="1"/>
</dbReference>
<feature type="transmembrane region" description="Helical" evidence="8">
    <location>
        <begin position="397"/>
        <end position="417"/>
    </location>
</feature>
<evidence type="ECO:0000259" key="9">
    <source>
        <dbReference type="PROSITE" id="PS50850"/>
    </source>
</evidence>
<dbReference type="PANTHER" id="PTHR43826:SF6">
    <property type="entry name" value="GLYCEROL-3-PHOSPHATE TRANSPORTER"/>
    <property type="match status" value="1"/>
</dbReference>
<protein>
    <recommendedName>
        <fullName evidence="7">Glycerol-3-phosphate transporter</fullName>
    </recommendedName>
</protein>